<feature type="region of interest" description="Disordered" evidence="1">
    <location>
        <begin position="325"/>
        <end position="345"/>
    </location>
</feature>
<feature type="compositionally biased region" description="Basic residues" evidence="1">
    <location>
        <begin position="325"/>
        <end position="334"/>
    </location>
</feature>
<dbReference type="AlphaFoldDB" id="A0A397VTS8"/>
<protein>
    <submittedName>
        <fullName evidence="2">Uncharacterized protein</fullName>
    </submittedName>
</protein>
<evidence type="ECO:0000256" key="1">
    <source>
        <dbReference type="SAM" id="MobiDB-lite"/>
    </source>
</evidence>
<sequence length="370" mass="42517">MEQKDKRLKVFFKELYLSSNPSSKSEDSKIRIKRQLLFACYFICGIHNKFVNNIKSNIALYLDSVSASDSSINTLSDLGVTTTTHTVAQHKTSISEEHANAVNSTLAQYMENAMVLNIDDYHSIHTKRVPNTTTTSDAAHLVTILINPITTQPAISNIDIHNPLLVDAKLIKRNIATKFMTLYSFSHNQRWGFRVVDSNKKLEELTIHNYDTRLKEKQSTRSIKNTVLIDLQENDLHTIDAYVKAINTVASVLSVQQYLERVEIFHSFLRRGTQKNTEAQQIIKYRHYINQLRLDNSTSTWATQEYSARDIAALIKKSMLKKLNNGKKKKRKKVPTQESEKNTCDDDYEVVPMRYKALILEEALQKFQSQ</sequence>
<reference evidence="2 3" key="1">
    <citation type="submission" date="2018-06" db="EMBL/GenBank/DDBJ databases">
        <title>Comparative genomics reveals the genomic features of Rhizophagus irregularis, R. cerebriforme, R. diaphanum and Gigaspora rosea, and their symbiotic lifestyle signature.</title>
        <authorList>
            <person name="Morin E."/>
            <person name="San Clemente H."/>
            <person name="Chen E.C.H."/>
            <person name="De La Providencia I."/>
            <person name="Hainaut M."/>
            <person name="Kuo A."/>
            <person name="Kohler A."/>
            <person name="Murat C."/>
            <person name="Tang N."/>
            <person name="Roy S."/>
            <person name="Loubradou J."/>
            <person name="Henrissat B."/>
            <person name="Grigoriev I.V."/>
            <person name="Corradi N."/>
            <person name="Roux C."/>
            <person name="Martin F.M."/>
        </authorList>
    </citation>
    <scope>NUCLEOTIDE SEQUENCE [LARGE SCALE GENOMIC DNA]</scope>
    <source>
        <strain evidence="2 3">DAOM 194757</strain>
    </source>
</reference>
<name>A0A397VTS8_9GLOM</name>
<dbReference type="EMBL" id="QKWP01000185">
    <property type="protein sequence ID" value="RIB25161.1"/>
    <property type="molecule type" value="Genomic_DNA"/>
</dbReference>
<evidence type="ECO:0000313" key="2">
    <source>
        <dbReference type="EMBL" id="RIB25161.1"/>
    </source>
</evidence>
<accession>A0A397VTS8</accession>
<proteinExistence type="predicted"/>
<dbReference type="OrthoDB" id="5977071at2759"/>
<keyword evidence="3" id="KW-1185">Reference proteome</keyword>
<organism evidence="2 3">
    <name type="scientific">Gigaspora rosea</name>
    <dbReference type="NCBI Taxonomy" id="44941"/>
    <lineage>
        <taxon>Eukaryota</taxon>
        <taxon>Fungi</taxon>
        <taxon>Fungi incertae sedis</taxon>
        <taxon>Mucoromycota</taxon>
        <taxon>Glomeromycotina</taxon>
        <taxon>Glomeromycetes</taxon>
        <taxon>Diversisporales</taxon>
        <taxon>Gigasporaceae</taxon>
        <taxon>Gigaspora</taxon>
    </lineage>
</organism>
<dbReference type="Proteomes" id="UP000266673">
    <property type="component" value="Unassembled WGS sequence"/>
</dbReference>
<dbReference type="STRING" id="44941.A0A397VTS8"/>
<evidence type="ECO:0000313" key="3">
    <source>
        <dbReference type="Proteomes" id="UP000266673"/>
    </source>
</evidence>
<comment type="caution">
    <text evidence="2">The sequence shown here is derived from an EMBL/GenBank/DDBJ whole genome shotgun (WGS) entry which is preliminary data.</text>
</comment>
<gene>
    <name evidence="2" type="ORF">C2G38_2031283</name>
</gene>